<accession>A0A3S0GEC6</accession>
<evidence type="ECO:0000256" key="1">
    <source>
        <dbReference type="SAM" id="MobiDB-lite"/>
    </source>
</evidence>
<evidence type="ECO:0008006" key="6">
    <source>
        <dbReference type="Google" id="ProtNLM"/>
    </source>
</evidence>
<organism evidence="4 5">
    <name type="scientific">Vagococcus humatus</name>
    <dbReference type="NCBI Taxonomy" id="1889241"/>
    <lineage>
        <taxon>Bacteria</taxon>
        <taxon>Bacillati</taxon>
        <taxon>Bacillota</taxon>
        <taxon>Bacilli</taxon>
        <taxon>Lactobacillales</taxon>
        <taxon>Enterococcaceae</taxon>
        <taxon>Vagococcus</taxon>
    </lineage>
</organism>
<proteinExistence type="predicted"/>
<evidence type="ECO:0000256" key="3">
    <source>
        <dbReference type="SAM" id="SignalP"/>
    </source>
</evidence>
<feature type="signal peptide" evidence="3">
    <location>
        <begin position="1"/>
        <end position="38"/>
    </location>
</feature>
<name>A0A3S0GEC6_9ENTE</name>
<comment type="caution">
    <text evidence="4">The sequence shown here is derived from an EMBL/GenBank/DDBJ whole genome shotgun (WGS) entry which is preliminary data.</text>
</comment>
<feature type="transmembrane region" description="Helical" evidence="2">
    <location>
        <begin position="90"/>
        <end position="112"/>
    </location>
</feature>
<dbReference type="AlphaFoldDB" id="A0A3S0GEC6"/>
<protein>
    <recommendedName>
        <fullName evidence="6">Gram-positive cocci surface proteins LPxTG domain-containing protein</fullName>
    </recommendedName>
</protein>
<reference evidence="4 5" key="1">
    <citation type="submission" date="2018-03" db="EMBL/GenBank/DDBJ databases">
        <authorList>
            <person name="Gulvik C.A."/>
        </authorList>
    </citation>
    <scope>NUCLEOTIDE SEQUENCE [LARGE SCALE GENOMIC DNA]</scope>
    <source>
        <strain evidence="4 5">JCM 31581</strain>
    </source>
</reference>
<sequence>MRLMTFLKPSKNWFRWMSISLVLVVLMFYLFPPSQVFAADTEDKTKETSQVFVELTPSEQHKGGGNGGGSSNQSGQDNNWLGKLPQLGELQLSLLSFLGTLFLIGIFFFLIWRHKEGKENET</sequence>
<evidence type="ECO:0000313" key="5">
    <source>
        <dbReference type="Proteomes" id="UP000277864"/>
    </source>
</evidence>
<keyword evidence="3" id="KW-0732">Signal</keyword>
<keyword evidence="2" id="KW-0812">Transmembrane</keyword>
<dbReference type="Proteomes" id="UP000277864">
    <property type="component" value="Unassembled WGS sequence"/>
</dbReference>
<keyword evidence="2" id="KW-1133">Transmembrane helix</keyword>
<feature type="region of interest" description="Disordered" evidence="1">
    <location>
        <begin position="55"/>
        <end position="77"/>
    </location>
</feature>
<gene>
    <name evidence="4" type="ORF">C7P63_01760</name>
</gene>
<keyword evidence="5" id="KW-1185">Reference proteome</keyword>
<keyword evidence="2" id="KW-0472">Membrane</keyword>
<evidence type="ECO:0000256" key="2">
    <source>
        <dbReference type="SAM" id="Phobius"/>
    </source>
</evidence>
<dbReference type="EMBL" id="PXZH01000001">
    <property type="protein sequence ID" value="RST89830.1"/>
    <property type="molecule type" value="Genomic_DNA"/>
</dbReference>
<dbReference type="RefSeq" id="WP_125942441.1">
    <property type="nucleotide sequence ID" value="NZ_PXZH01000001.1"/>
</dbReference>
<evidence type="ECO:0000313" key="4">
    <source>
        <dbReference type="EMBL" id="RST89830.1"/>
    </source>
</evidence>
<feature type="chain" id="PRO_5018560121" description="Gram-positive cocci surface proteins LPxTG domain-containing protein" evidence="3">
    <location>
        <begin position="39"/>
        <end position="122"/>
    </location>
</feature>